<dbReference type="PANTHER" id="PTHR43085">
    <property type="entry name" value="HEXOKINASE FAMILY MEMBER"/>
    <property type="match status" value="1"/>
</dbReference>
<keyword evidence="3" id="KW-0547">Nucleotide-binding</keyword>
<keyword evidence="5" id="KW-0067">ATP-binding</keyword>
<dbReference type="InterPro" id="IPR011611">
    <property type="entry name" value="PfkB_dom"/>
</dbReference>
<dbReference type="Pfam" id="PF00294">
    <property type="entry name" value="PfkB"/>
    <property type="match status" value="1"/>
</dbReference>
<organism evidence="7 8">
    <name type="scientific">Methylophilus glucosoxydans</name>
    <dbReference type="NCBI Taxonomy" id="752553"/>
    <lineage>
        <taxon>Bacteria</taxon>
        <taxon>Pseudomonadati</taxon>
        <taxon>Pseudomonadota</taxon>
        <taxon>Betaproteobacteria</taxon>
        <taxon>Nitrosomonadales</taxon>
        <taxon>Methylophilaceae</taxon>
        <taxon>Methylophilus</taxon>
    </lineage>
</organism>
<comment type="caution">
    <text evidence="7">The sequence shown here is derived from an EMBL/GenBank/DDBJ whole genome shotgun (WGS) entry which is preliminary data.</text>
</comment>
<dbReference type="RefSeq" id="WP_194749763.1">
    <property type="nucleotide sequence ID" value="NZ_JBHTJW010000001.1"/>
</dbReference>
<dbReference type="PANTHER" id="PTHR43085:SF1">
    <property type="entry name" value="PSEUDOURIDINE KINASE-RELATED"/>
    <property type="match status" value="1"/>
</dbReference>
<dbReference type="InterPro" id="IPR002173">
    <property type="entry name" value="Carboh/pur_kinase_PfkB_CS"/>
</dbReference>
<comment type="similarity">
    <text evidence="1">Belongs to the carbohydrate kinase PfkB family.</text>
</comment>
<proteinExistence type="inferred from homology"/>
<keyword evidence="8" id="KW-1185">Reference proteome</keyword>
<dbReference type="Gene3D" id="3.40.1190.20">
    <property type="match status" value="1"/>
</dbReference>
<feature type="domain" description="Carbohydrate kinase PfkB" evidence="6">
    <location>
        <begin position="20"/>
        <end position="285"/>
    </location>
</feature>
<dbReference type="GO" id="GO:0016301">
    <property type="term" value="F:kinase activity"/>
    <property type="evidence" value="ECO:0007669"/>
    <property type="project" value="UniProtKB-KW"/>
</dbReference>
<protein>
    <submittedName>
        <fullName evidence="7">PfkB family carbohydrate kinase</fullName>
    </submittedName>
</protein>
<evidence type="ECO:0000256" key="2">
    <source>
        <dbReference type="ARBA" id="ARBA00022679"/>
    </source>
</evidence>
<sequence length="297" mass="32215">MSDSIMILGEVLGDVFPEQTVIGGAPYNVARHCHAFGLPVHFLTAIGQDALGERIVAEMQATGLPTEGVQHSERLPTGQVKVHLGPDGHRFEILDQQAYDDLQWPPVEALTLKHPPRLVYFGSLALRHAPMQALAAQWLALCQPATVLCDINLRAPWYDAESVRMALQAADILKINHEELPEVCNLLGLPGAADVNELARRLLMVCGLTEMFVTCGEEGSFWLDRFGQGFRVPPVRLSTAFVDSVGAGDAYTSVVIRGLLAGWSRPTILTRAASFAASICGIRGAVPATADFYDDFL</sequence>
<dbReference type="EMBL" id="JBHTJW010000001">
    <property type="protein sequence ID" value="MFD0928164.1"/>
    <property type="molecule type" value="Genomic_DNA"/>
</dbReference>
<dbReference type="PROSITE" id="PS00583">
    <property type="entry name" value="PFKB_KINASES_1"/>
    <property type="match status" value="1"/>
</dbReference>
<evidence type="ECO:0000256" key="4">
    <source>
        <dbReference type="ARBA" id="ARBA00022777"/>
    </source>
</evidence>
<accession>A0ABW3GC59</accession>
<keyword evidence="4 7" id="KW-0418">Kinase</keyword>
<gene>
    <name evidence="7" type="ORF">ACFQ1T_00090</name>
</gene>
<dbReference type="InterPro" id="IPR050306">
    <property type="entry name" value="PfkB_Carbo_kinase"/>
</dbReference>
<evidence type="ECO:0000256" key="5">
    <source>
        <dbReference type="ARBA" id="ARBA00022840"/>
    </source>
</evidence>
<evidence type="ECO:0000256" key="1">
    <source>
        <dbReference type="ARBA" id="ARBA00010688"/>
    </source>
</evidence>
<dbReference type="InterPro" id="IPR029056">
    <property type="entry name" value="Ribokinase-like"/>
</dbReference>
<dbReference type="Proteomes" id="UP001597106">
    <property type="component" value="Unassembled WGS sequence"/>
</dbReference>
<evidence type="ECO:0000313" key="7">
    <source>
        <dbReference type="EMBL" id="MFD0928164.1"/>
    </source>
</evidence>
<name>A0ABW3GC59_9PROT</name>
<evidence type="ECO:0000259" key="6">
    <source>
        <dbReference type="Pfam" id="PF00294"/>
    </source>
</evidence>
<dbReference type="SUPFAM" id="SSF53613">
    <property type="entry name" value="Ribokinase-like"/>
    <property type="match status" value="1"/>
</dbReference>
<evidence type="ECO:0000256" key="3">
    <source>
        <dbReference type="ARBA" id="ARBA00022741"/>
    </source>
</evidence>
<keyword evidence="2" id="KW-0808">Transferase</keyword>
<evidence type="ECO:0000313" key="8">
    <source>
        <dbReference type="Proteomes" id="UP001597106"/>
    </source>
</evidence>
<reference evidence="8" key="1">
    <citation type="journal article" date="2019" name="Int. J. Syst. Evol. Microbiol.">
        <title>The Global Catalogue of Microorganisms (GCM) 10K type strain sequencing project: providing services to taxonomists for standard genome sequencing and annotation.</title>
        <authorList>
            <consortium name="The Broad Institute Genomics Platform"/>
            <consortium name="The Broad Institute Genome Sequencing Center for Infectious Disease"/>
            <person name="Wu L."/>
            <person name="Ma J."/>
        </authorList>
    </citation>
    <scope>NUCLEOTIDE SEQUENCE [LARGE SCALE GENOMIC DNA]</scope>
    <source>
        <strain evidence="8">CCUG 59685</strain>
    </source>
</reference>